<dbReference type="STRING" id="59750.AWC31_23490"/>
<dbReference type="AlphaFoldDB" id="A0A132PHL4"/>
<dbReference type="EMBL" id="LGTW01000018">
    <property type="protein sequence ID" value="KWX21697.1"/>
    <property type="molecule type" value="Genomic_DNA"/>
</dbReference>
<organism evidence="2 3">
    <name type="scientific">Mycolicibacterium wolinskyi</name>
    <dbReference type="NCBI Taxonomy" id="59750"/>
    <lineage>
        <taxon>Bacteria</taxon>
        <taxon>Bacillati</taxon>
        <taxon>Actinomycetota</taxon>
        <taxon>Actinomycetes</taxon>
        <taxon>Mycobacteriales</taxon>
        <taxon>Mycobacteriaceae</taxon>
        <taxon>Mycolicibacterium</taxon>
    </lineage>
</organism>
<keyword evidence="3" id="KW-1185">Reference proteome</keyword>
<dbReference type="Proteomes" id="UP000070612">
    <property type="component" value="Unassembled WGS sequence"/>
</dbReference>
<feature type="region of interest" description="Disordered" evidence="1">
    <location>
        <begin position="34"/>
        <end position="56"/>
    </location>
</feature>
<accession>A0A132PHL4</accession>
<gene>
    <name evidence="2" type="ORF">AFM11_24630</name>
</gene>
<comment type="caution">
    <text evidence="2">The sequence shown here is derived from an EMBL/GenBank/DDBJ whole genome shotgun (WGS) entry which is preliminary data.</text>
</comment>
<proteinExistence type="predicted"/>
<evidence type="ECO:0000256" key="1">
    <source>
        <dbReference type="SAM" id="MobiDB-lite"/>
    </source>
</evidence>
<dbReference type="PATRIC" id="fig|59750.3.peg.2287"/>
<sequence length="152" mass="15384">MKINGPIATLGAVAALGTGIFLVNVNQQPEASAPQPAAATAAPAPPSVAPTTPAATPFGAREDFVANIPTKAGNLGLEIRVTGATAKAYACDNKGIETWLSGSAEGGVLKLTSADSTAQLDGRHVGNTVVGNLRIGEKRWDFTAELGETSVF</sequence>
<dbReference type="RefSeq" id="WP_067853835.1">
    <property type="nucleotide sequence ID" value="NZ_LGTW01000018.1"/>
</dbReference>
<evidence type="ECO:0000313" key="2">
    <source>
        <dbReference type="EMBL" id="KWX21697.1"/>
    </source>
</evidence>
<reference evidence="2 3" key="1">
    <citation type="submission" date="2015-07" db="EMBL/GenBank/DDBJ databases">
        <title>A draft genome sequence of Mycobacterium wolinskyi.</title>
        <authorList>
            <person name="de Man T.J."/>
            <person name="Perry K.A."/>
            <person name="Coulliette A.D."/>
            <person name="Jensen B."/>
            <person name="Toney N.C."/>
            <person name="Limbago B.M."/>
            <person name="Noble-Wang J."/>
        </authorList>
    </citation>
    <scope>NUCLEOTIDE SEQUENCE [LARGE SCALE GENOMIC DNA]</scope>
    <source>
        <strain evidence="2 3">CDC_01</strain>
    </source>
</reference>
<name>A0A132PHL4_9MYCO</name>
<protein>
    <submittedName>
        <fullName evidence="2">Uncharacterized protein</fullName>
    </submittedName>
</protein>
<evidence type="ECO:0000313" key="3">
    <source>
        <dbReference type="Proteomes" id="UP000070612"/>
    </source>
</evidence>